<protein>
    <recommendedName>
        <fullName evidence="6">ATP-dependent RNA helicase</fullName>
        <ecNumber evidence="6">3.6.4.13</ecNumber>
    </recommendedName>
</protein>
<dbReference type="AlphaFoldDB" id="A0A0F7UF88"/>
<feature type="domain" description="Helicase ATP-binding" evidence="8">
    <location>
        <begin position="261"/>
        <end position="468"/>
    </location>
</feature>
<feature type="compositionally biased region" description="Polar residues" evidence="7">
    <location>
        <begin position="663"/>
        <end position="675"/>
    </location>
</feature>
<comment type="function">
    <text evidence="6">RNA helicase.</text>
</comment>
<evidence type="ECO:0000256" key="2">
    <source>
        <dbReference type="ARBA" id="ARBA00022801"/>
    </source>
</evidence>
<dbReference type="PROSITE" id="PS51192">
    <property type="entry name" value="HELICASE_ATP_BIND_1"/>
    <property type="match status" value="1"/>
</dbReference>
<comment type="domain">
    <text evidence="6">The Q motif is unique to and characteristic of the DEAD box family of RNA helicases and controls ATP binding and hydrolysis.</text>
</comment>
<dbReference type="CDD" id="cd00268">
    <property type="entry name" value="DEADc"/>
    <property type="match status" value="1"/>
</dbReference>
<reference evidence="10" key="1">
    <citation type="journal article" date="2015" name="PLoS ONE">
        <title>Comprehensive Evaluation of Toxoplasma gondii VEG and Neospora caninum LIV Genomes with Tachyzoite Stage Transcriptome and Proteome Defines Novel Transcript Features.</title>
        <authorList>
            <person name="Ramaprasad A."/>
            <person name="Mourier T."/>
            <person name="Naeem R."/>
            <person name="Malas T.B."/>
            <person name="Moussa E."/>
            <person name="Panigrahi A."/>
            <person name="Vermont S.J."/>
            <person name="Otto T.D."/>
            <person name="Wastling J."/>
            <person name="Pain A."/>
        </authorList>
    </citation>
    <scope>NUCLEOTIDE SEQUENCE</scope>
    <source>
        <strain evidence="10">Liverpool</strain>
    </source>
</reference>
<feature type="compositionally biased region" description="Basic and acidic residues" evidence="7">
    <location>
        <begin position="684"/>
        <end position="701"/>
    </location>
</feature>
<evidence type="ECO:0000256" key="6">
    <source>
        <dbReference type="RuleBase" id="RU365068"/>
    </source>
</evidence>
<sequence length="701" mass="77059">MGAPRFSASFTLVAIIVGAFRSIVPYGGALVFHRGTDHSRCRSGGSCLLPVTTGWTFSPLGENAASQVEWPRPWSWHSEARSLAFRTVQTLPSTCGRLFQKQFPFSYSSKLPRLRPDACFPPLSPASPCRKIGSTLSAKSHCGPTSLLARGRAQVTGTLEKLSTATSLRARACTDDATCQQKATAAEPVGLGTKAVESAHKASVSERVSESGRLREITEVNGGVHAGDRLVFPRLGVFPDFVEALDNFGVRQATEIQQLSIPAILEGRDTVIGAETGSGKTLGYVVGLVQNILLQKMIHEKKEDAAVLQKTELPIPRHHPYAVVIVPTRELALQVVAWARRLCRKSPITAQLMLGTYTRWPFGTLAIPTSPDLVVCTPPVLAPFVKGGHAKDLTPFREIQMLALDEADMLLEGGYRQAMEGIFTAFRRADRQSAASGRRRTQYIFAAATIPDRGPKSVRKIISRLCPRATFFCTESLHQHREQLQQEFVEVPAGISDDERVNLLLSRLKKLGGDDKVMIFCNTAQIARSLFEALEKALPTTRPKLFSSEIDQKDRSFNLGLFARGKSRILVCTDAASRGLDIAGVTLVVQYDFALSAVAHLHRVGRVARGEHPGRALNFYFDSQRALVDVIRRAARDPVSPSVADAFSRKRSFRKKLRDDKSGSIQQIWDSQPGESHNFDEDDPHASETEDEDRLTVPEET</sequence>
<feature type="domain" description="Helicase C-terminal" evidence="9">
    <location>
        <begin position="500"/>
        <end position="647"/>
    </location>
</feature>
<dbReference type="InterPro" id="IPR014001">
    <property type="entry name" value="Helicase_ATP-bd"/>
</dbReference>
<dbReference type="PROSITE" id="PS51194">
    <property type="entry name" value="HELICASE_CTER"/>
    <property type="match status" value="1"/>
</dbReference>
<dbReference type="GO" id="GO:0016787">
    <property type="term" value="F:hydrolase activity"/>
    <property type="evidence" value="ECO:0007669"/>
    <property type="project" value="UniProtKB-KW"/>
</dbReference>
<keyword evidence="2 6" id="KW-0378">Hydrolase</keyword>
<dbReference type="EC" id="3.6.4.13" evidence="6"/>
<dbReference type="InterPro" id="IPR011545">
    <property type="entry name" value="DEAD/DEAH_box_helicase_dom"/>
</dbReference>
<gene>
    <name evidence="10" type="ORF">BN1204_043170</name>
</gene>
<proteinExistence type="inferred from homology"/>
<keyword evidence="1 6" id="KW-0547">Nucleotide-binding</keyword>
<dbReference type="PANTHER" id="PTHR24031">
    <property type="entry name" value="RNA HELICASE"/>
    <property type="match status" value="1"/>
</dbReference>
<dbReference type="GO" id="GO:0005524">
    <property type="term" value="F:ATP binding"/>
    <property type="evidence" value="ECO:0007669"/>
    <property type="project" value="UniProtKB-UniRule"/>
</dbReference>
<dbReference type="SMART" id="SM00487">
    <property type="entry name" value="DEXDc"/>
    <property type="match status" value="1"/>
</dbReference>
<keyword evidence="5 6" id="KW-0694">RNA-binding</keyword>
<dbReference type="Pfam" id="PF00271">
    <property type="entry name" value="Helicase_C"/>
    <property type="match status" value="1"/>
</dbReference>
<dbReference type="CDD" id="cd18787">
    <property type="entry name" value="SF2_C_DEAD"/>
    <property type="match status" value="1"/>
</dbReference>
<evidence type="ECO:0000313" key="10">
    <source>
        <dbReference type="EMBL" id="CEL68564.1"/>
    </source>
</evidence>
<evidence type="ECO:0000259" key="9">
    <source>
        <dbReference type="PROSITE" id="PS51194"/>
    </source>
</evidence>
<evidence type="ECO:0000256" key="4">
    <source>
        <dbReference type="ARBA" id="ARBA00022840"/>
    </source>
</evidence>
<dbReference type="GO" id="GO:0003724">
    <property type="term" value="F:RNA helicase activity"/>
    <property type="evidence" value="ECO:0007669"/>
    <property type="project" value="UniProtKB-EC"/>
</dbReference>
<dbReference type="Gene3D" id="3.40.50.300">
    <property type="entry name" value="P-loop containing nucleotide triphosphate hydrolases"/>
    <property type="match status" value="2"/>
</dbReference>
<comment type="catalytic activity">
    <reaction evidence="6">
        <text>ATP + H2O = ADP + phosphate + H(+)</text>
        <dbReference type="Rhea" id="RHEA:13065"/>
        <dbReference type="ChEBI" id="CHEBI:15377"/>
        <dbReference type="ChEBI" id="CHEBI:15378"/>
        <dbReference type="ChEBI" id="CHEBI:30616"/>
        <dbReference type="ChEBI" id="CHEBI:43474"/>
        <dbReference type="ChEBI" id="CHEBI:456216"/>
        <dbReference type="EC" id="3.6.4.13"/>
    </reaction>
</comment>
<organism evidence="10">
    <name type="scientific">Neospora caninum (strain Liverpool)</name>
    <dbReference type="NCBI Taxonomy" id="572307"/>
    <lineage>
        <taxon>Eukaryota</taxon>
        <taxon>Sar</taxon>
        <taxon>Alveolata</taxon>
        <taxon>Apicomplexa</taxon>
        <taxon>Conoidasida</taxon>
        <taxon>Coccidia</taxon>
        <taxon>Eucoccidiorida</taxon>
        <taxon>Eimeriorina</taxon>
        <taxon>Sarcocystidae</taxon>
        <taxon>Neospora</taxon>
    </lineage>
</organism>
<feature type="region of interest" description="Disordered" evidence="7">
    <location>
        <begin position="655"/>
        <end position="701"/>
    </location>
</feature>
<dbReference type="GO" id="GO:0003723">
    <property type="term" value="F:RNA binding"/>
    <property type="evidence" value="ECO:0007669"/>
    <property type="project" value="UniProtKB-UniRule"/>
</dbReference>
<keyword evidence="3 6" id="KW-0347">Helicase</keyword>
<evidence type="ECO:0000256" key="1">
    <source>
        <dbReference type="ARBA" id="ARBA00022741"/>
    </source>
</evidence>
<keyword evidence="4 6" id="KW-0067">ATP-binding</keyword>
<comment type="similarity">
    <text evidence="6">Belongs to the DEAD box helicase family.</text>
</comment>
<evidence type="ECO:0000259" key="8">
    <source>
        <dbReference type="PROSITE" id="PS51192"/>
    </source>
</evidence>
<dbReference type="InterPro" id="IPR001650">
    <property type="entry name" value="Helicase_C-like"/>
</dbReference>
<evidence type="ECO:0000256" key="7">
    <source>
        <dbReference type="SAM" id="MobiDB-lite"/>
    </source>
</evidence>
<dbReference type="InterPro" id="IPR044742">
    <property type="entry name" value="DEAD/DEAH_RhlB"/>
</dbReference>
<dbReference type="SUPFAM" id="SSF52540">
    <property type="entry name" value="P-loop containing nucleoside triphosphate hydrolases"/>
    <property type="match status" value="1"/>
</dbReference>
<evidence type="ECO:0000256" key="3">
    <source>
        <dbReference type="ARBA" id="ARBA00022806"/>
    </source>
</evidence>
<dbReference type="SMART" id="SM00490">
    <property type="entry name" value="HELICc"/>
    <property type="match status" value="1"/>
</dbReference>
<accession>A0A0F7UF88</accession>
<name>A0A0F7UF88_NEOCL</name>
<evidence type="ECO:0000256" key="5">
    <source>
        <dbReference type="ARBA" id="ARBA00022884"/>
    </source>
</evidence>
<dbReference type="InterPro" id="IPR027417">
    <property type="entry name" value="P-loop_NTPase"/>
</dbReference>
<dbReference type="Pfam" id="PF00270">
    <property type="entry name" value="DEAD"/>
    <property type="match status" value="1"/>
</dbReference>
<dbReference type="EMBL" id="LN714484">
    <property type="protein sequence ID" value="CEL68564.1"/>
    <property type="molecule type" value="Genomic_DNA"/>
</dbReference>